<dbReference type="Pfam" id="PF12833">
    <property type="entry name" value="HTH_18"/>
    <property type="match status" value="1"/>
</dbReference>
<dbReference type="PANTHER" id="PTHR47894:SF1">
    <property type="entry name" value="HTH-TYPE TRANSCRIPTIONAL REGULATOR VQSM"/>
    <property type="match status" value="1"/>
</dbReference>
<accession>A0A037ZF84</accession>
<dbReference type="SUPFAM" id="SSF46689">
    <property type="entry name" value="Homeodomain-like"/>
    <property type="match status" value="1"/>
</dbReference>
<proteinExistence type="predicted"/>
<dbReference type="STRING" id="1454373.ACMU_15425"/>
<sequence length="345" mass="37824">MGWISSIFVHKALDAAVALDCVEPDARLALFASVGLDPSAPADPGAMISDGDFFGLLERIAERDDRGRSVPIHMGTSMRCDDYGAFGLAFKTAPDLLGSYARVERYGKVVTSIANFRVERSGTSVFMDVIQGRDRRLGLKMTNELALAAAMSISREVSMDGFSLKAVHLMSDRPDDDRVYQAHFQCPIHFGADRDALEVSAAVVAQPNRLSDDGMSKFFETHLDSQLSQINDTSELERRIVDQITESLSEGVPTLADLAGRLGMSSRTLQRRLSAEGLAYQDLVVEARKSLSGQLLRRTEYALAEIAFLTGFSDQSTFTRAFKRWHGQTPASYRRGASAAIQAIE</sequence>
<dbReference type="GO" id="GO:0003700">
    <property type="term" value="F:DNA-binding transcription factor activity"/>
    <property type="evidence" value="ECO:0007669"/>
    <property type="project" value="InterPro"/>
</dbReference>
<keyword evidence="1" id="KW-0805">Transcription regulation</keyword>
<dbReference type="InterPro" id="IPR009057">
    <property type="entry name" value="Homeodomain-like_sf"/>
</dbReference>
<comment type="caution">
    <text evidence="5">The sequence shown here is derived from an EMBL/GenBank/DDBJ whole genome shotgun (WGS) entry which is preliminary data.</text>
</comment>
<protein>
    <recommendedName>
        <fullName evidence="4">HTH araC/xylS-type domain-containing protein</fullName>
    </recommendedName>
</protein>
<organism evidence="5 6">
    <name type="scientific">Actibacterium mucosum KCTC 23349</name>
    <dbReference type="NCBI Taxonomy" id="1454373"/>
    <lineage>
        <taxon>Bacteria</taxon>
        <taxon>Pseudomonadati</taxon>
        <taxon>Pseudomonadota</taxon>
        <taxon>Alphaproteobacteria</taxon>
        <taxon>Rhodobacterales</taxon>
        <taxon>Roseobacteraceae</taxon>
        <taxon>Actibacterium</taxon>
    </lineage>
</organism>
<dbReference type="OrthoDB" id="9805730at2"/>
<dbReference type="InterPro" id="IPR020449">
    <property type="entry name" value="Tscrpt_reg_AraC-type_HTH"/>
</dbReference>
<evidence type="ECO:0000256" key="2">
    <source>
        <dbReference type="ARBA" id="ARBA00023125"/>
    </source>
</evidence>
<evidence type="ECO:0000256" key="1">
    <source>
        <dbReference type="ARBA" id="ARBA00023015"/>
    </source>
</evidence>
<feature type="domain" description="HTH araC/xylS-type" evidence="4">
    <location>
        <begin position="238"/>
        <end position="336"/>
    </location>
</feature>
<gene>
    <name evidence="5" type="ORF">ACMU_15425</name>
</gene>
<evidence type="ECO:0000313" key="5">
    <source>
        <dbReference type="EMBL" id="KAJ55145.1"/>
    </source>
</evidence>
<keyword evidence="3" id="KW-0804">Transcription</keyword>
<evidence type="ECO:0000259" key="4">
    <source>
        <dbReference type="PROSITE" id="PS01124"/>
    </source>
</evidence>
<dbReference type="GO" id="GO:0000976">
    <property type="term" value="F:transcription cis-regulatory region binding"/>
    <property type="evidence" value="ECO:0007669"/>
    <property type="project" value="TreeGrafter"/>
</dbReference>
<dbReference type="Gene3D" id="1.10.10.60">
    <property type="entry name" value="Homeodomain-like"/>
    <property type="match status" value="1"/>
</dbReference>
<dbReference type="InterPro" id="IPR018060">
    <property type="entry name" value="HTH_AraC"/>
</dbReference>
<dbReference type="GO" id="GO:0005829">
    <property type="term" value="C:cytosol"/>
    <property type="evidence" value="ECO:0007669"/>
    <property type="project" value="TreeGrafter"/>
</dbReference>
<dbReference type="EMBL" id="JFKE01000005">
    <property type="protein sequence ID" value="KAJ55145.1"/>
    <property type="molecule type" value="Genomic_DNA"/>
</dbReference>
<keyword evidence="2" id="KW-0238">DNA-binding</keyword>
<dbReference type="PROSITE" id="PS01124">
    <property type="entry name" value="HTH_ARAC_FAMILY_2"/>
    <property type="match status" value="1"/>
</dbReference>
<dbReference type="InterPro" id="IPR032687">
    <property type="entry name" value="AraC-type_N"/>
</dbReference>
<evidence type="ECO:0000313" key="6">
    <source>
        <dbReference type="Proteomes" id="UP000026249"/>
    </source>
</evidence>
<evidence type="ECO:0000256" key="3">
    <source>
        <dbReference type="ARBA" id="ARBA00023163"/>
    </source>
</evidence>
<dbReference type="AlphaFoldDB" id="A0A037ZF84"/>
<name>A0A037ZF84_9RHOB</name>
<dbReference type="PANTHER" id="PTHR47894">
    <property type="entry name" value="HTH-TYPE TRANSCRIPTIONAL REGULATOR GADX"/>
    <property type="match status" value="1"/>
</dbReference>
<dbReference type="Proteomes" id="UP000026249">
    <property type="component" value="Unassembled WGS sequence"/>
</dbReference>
<reference evidence="5 6" key="1">
    <citation type="submission" date="2014-03" db="EMBL/GenBank/DDBJ databases">
        <title>Draft Genome Sequence of Actibacterium mucosum KCTC 23349, a Marine Alphaproteobacterium with Complex Ionic Requirements Isolated from Mediterranean Seawater at Malvarrosa Beach, Valencia, Spain.</title>
        <authorList>
            <person name="Arahal D.R."/>
            <person name="Shao Z."/>
            <person name="Lai Q."/>
            <person name="Pujalte M.J."/>
        </authorList>
    </citation>
    <scope>NUCLEOTIDE SEQUENCE [LARGE SCALE GENOMIC DNA]</scope>
    <source>
        <strain evidence="5 6">KCTC 23349</strain>
    </source>
</reference>
<dbReference type="SMART" id="SM00342">
    <property type="entry name" value="HTH_ARAC"/>
    <property type="match status" value="1"/>
</dbReference>
<dbReference type="Pfam" id="PF12625">
    <property type="entry name" value="Arabinose_bd"/>
    <property type="match status" value="1"/>
</dbReference>
<keyword evidence="6" id="KW-1185">Reference proteome</keyword>
<dbReference type="RefSeq" id="WP_035260392.1">
    <property type="nucleotide sequence ID" value="NZ_JFKE01000005.1"/>
</dbReference>
<dbReference type="PRINTS" id="PR00032">
    <property type="entry name" value="HTHARAC"/>
</dbReference>